<reference evidence="2 3" key="1">
    <citation type="submission" date="2021-03" db="EMBL/GenBank/DDBJ databases">
        <title>Sequencing the genomes of 1000 actinobacteria strains.</title>
        <authorList>
            <person name="Klenk H.-P."/>
        </authorList>
    </citation>
    <scope>NUCLEOTIDE SEQUENCE [LARGE SCALE GENOMIC DNA]</scope>
    <source>
        <strain evidence="2 3">DSM 45516</strain>
    </source>
</reference>
<dbReference type="Proteomes" id="UP001519325">
    <property type="component" value="Unassembled WGS sequence"/>
</dbReference>
<dbReference type="Pfam" id="PF04545">
    <property type="entry name" value="Sigma70_r4"/>
    <property type="match status" value="1"/>
</dbReference>
<comment type="caution">
    <text evidence="2">The sequence shown here is derived from an EMBL/GenBank/DDBJ whole genome shotgun (WGS) entry which is preliminary data.</text>
</comment>
<dbReference type="InterPro" id="IPR036388">
    <property type="entry name" value="WH-like_DNA-bd_sf"/>
</dbReference>
<dbReference type="RefSeq" id="WP_209890652.1">
    <property type="nucleotide sequence ID" value="NZ_JAGGMR010000001.1"/>
</dbReference>
<evidence type="ECO:0000313" key="2">
    <source>
        <dbReference type="EMBL" id="MBP2190475.1"/>
    </source>
</evidence>
<evidence type="ECO:0000313" key="3">
    <source>
        <dbReference type="Proteomes" id="UP001519325"/>
    </source>
</evidence>
<dbReference type="EMBL" id="JAGGMR010000001">
    <property type="protein sequence ID" value="MBP2190475.1"/>
    <property type="molecule type" value="Genomic_DNA"/>
</dbReference>
<name>A0ABS4QH37_9NOCA</name>
<dbReference type="InterPro" id="IPR013324">
    <property type="entry name" value="RNA_pol_sigma_r3/r4-like"/>
</dbReference>
<dbReference type="Gene3D" id="1.10.10.10">
    <property type="entry name" value="Winged helix-like DNA-binding domain superfamily/Winged helix DNA-binding domain"/>
    <property type="match status" value="1"/>
</dbReference>
<gene>
    <name evidence="2" type="ORF">BJ987_003376</name>
</gene>
<dbReference type="SUPFAM" id="SSF88659">
    <property type="entry name" value="Sigma3 and sigma4 domains of RNA polymerase sigma factors"/>
    <property type="match status" value="1"/>
</dbReference>
<evidence type="ECO:0000259" key="1">
    <source>
        <dbReference type="Pfam" id="PF04545"/>
    </source>
</evidence>
<keyword evidence="3" id="KW-1185">Reference proteome</keyword>
<proteinExistence type="predicted"/>
<sequence length="417" mass="46205">MTADAQAAPEASADPEFADDLETDVSFGLEEINEVLAELIDGQAERSRRDADILRLRLGVSGARPETLARIGARYDLARDRVRQLHTRSVGQMLRETQLSGSRLAAFTRRYPLRARDPALTRALLVETYATETDLVGNELAYLKLRLAGHPPEDAKRVAGYVMQRIMAWQKKTNRRLAKLHDAGALATSQVNSWLGHVDWPGGKAAALPIRSARTIDGDDDGRGRFYLDKVGRDVRFDSALQARLLQTLNASALVDTFQEHPSAITFDLDGAEQVTYPTIAARFTDGRVALIDVQPLGHVGFHVNRAASAAARAHAHGNGWGWLVWTGSHIGIPELLHRKVDAHLGARLQELLDRGPVFWPAVRQLRDETDLDLLDFTALVLRNEWRWDRAPFLLRPGDSATTTAALSAPPSPRRQR</sequence>
<dbReference type="InterPro" id="IPR007630">
    <property type="entry name" value="RNA_pol_sigma70_r4"/>
</dbReference>
<organism evidence="2 3">
    <name type="scientific">Nocardia goodfellowii</name>
    <dbReference type="NCBI Taxonomy" id="882446"/>
    <lineage>
        <taxon>Bacteria</taxon>
        <taxon>Bacillati</taxon>
        <taxon>Actinomycetota</taxon>
        <taxon>Actinomycetes</taxon>
        <taxon>Mycobacteriales</taxon>
        <taxon>Nocardiaceae</taxon>
        <taxon>Nocardia</taxon>
    </lineage>
</organism>
<accession>A0ABS4QH37</accession>
<protein>
    <recommendedName>
        <fullName evidence="1">RNA polymerase sigma-70 region 4 domain-containing protein</fullName>
    </recommendedName>
</protein>
<feature type="domain" description="RNA polymerase sigma-70 region 4" evidence="1">
    <location>
        <begin position="48"/>
        <end position="90"/>
    </location>
</feature>